<reference evidence="1 2" key="1">
    <citation type="submission" date="2022-06" db="EMBL/GenBank/DDBJ databases">
        <title>Draft genome sequence of type strain Streptomyces rubrisoli DSM 42083.</title>
        <authorList>
            <person name="Duangmal K."/>
            <person name="Klaysubun C."/>
        </authorList>
    </citation>
    <scope>NUCLEOTIDE SEQUENCE [LARGE SCALE GENOMIC DNA]</scope>
    <source>
        <strain evidence="1 2">DSM 42083</strain>
    </source>
</reference>
<sequence>MKRHVTGTFTFSGWAENTSAQAEGGARLGRASVSNTFTGALDAAGVVEYALVYTSATEGVFCGYEHLTGSVEGRRGSFVIEHRGRFTGDTVHCALTVVPGSGSGELTGITGGGSFIARHGEPSTTYALDYSLG</sequence>
<evidence type="ECO:0000313" key="1">
    <source>
        <dbReference type="EMBL" id="MCQ4046330.1"/>
    </source>
</evidence>
<gene>
    <name evidence="1" type="ORF">NON19_30850</name>
</gene>
<proteinExistence type="predicted"/>
<dbReference type="RefSeq" id="WP_255932502.1">
    <property type="nucleotide sequence ID" value="NZ_JANFNH010000062.1"/>
</dbReference>
<accession>A0ABT1PLT9</accession>
<dbReference type="EMBL" id="JANFNH010000062">
    <property type="protein sequence ID" value="MCQ4046330.1"/>
    <property type="molecule type" value="Genomic_DNA"/>
</dbReference>
<dbReference type="InterPro" id="IPR021607">
    <property type="entry name" value="DUF3224"/>
</dbReference>
<dbReference type="InterPro" id="IPR023159">
    <property type="entry name" value="SO1590-like_sf"/>
</dbReference>
<dbReference type="Gene3D" id="2.40.350.10">
    <property type="entry name" value="SO1590-like"/>
    <property type="match status" value="1"/>
</dbReference>
<protein>
    <submittedName>
        <fullName evidence="1">DUF3224 domain-containing protein</fullName>
    </submittedName>
</protein>
<organism evidence="1 2">
    <name type="scientific">Streptantibioticus rubrisoli</name>
    <dbReference type="NCBI Taxonomy" id="1387313"/>
    <lineage>
        <taxon>Bacteria</taxon>
        <taxon>Bacillati</taxon>
        <taxon>Actinomycetota</taxon>
        <taxon>Actinomycetes</taxon>
        <taxon>Kitasatosporales</taxon>
        <taxon>Streptomycetaceae</taxon>
        <taxon>Streptantibioticus</taxon>
    </lineage>
</organism>
<evidence type="ECO:0000313" key="2">
    <source>
        <dbReference type="Proteomes" id="UP001206206"/>
    </source>
</evidence>
<dbReference type="Proteomes" id="UP001206206">
    <property type="component" value="Unassembled WGS sequence"/>
</dbReference>
<dbReference type="Pfam" id="PF11528">
    <property type="entry name" value="DUF3224"/>
    <property type="match status" value="1"/>
</dbReference>
<comment type="caution">
    <text evidence="1">The sequence shown here is derived from an EMBL/GenBank/DDBJ whole genome shotgun (WGS) entry which is preliminary data.</text>
</comment>
<dbReference type="SUPFAM" id="SSF159238">
    <property type="entry name" value="SO1590-like"/>
    <property type="match status" value="1"/>
</dbReference>
<name>A0ABT1PLT9_9ACTN</name>
<keyword evidence="2" id="KW-1185">Reference proteome</keyword>